<sequence length="330" mass="37481">MTTFLKLFSTIFQYDFSTVQKQPTRSKQKIVTLGQLLLIPLVMWVFSGFYFSYALIGLDLVSSVLVALVLGGFIFIIDRSFISSPQTKHKTGLGILRITFAVFSTVLGSLAIDMALFSGDLEEYRQKKGTDERVVHAESYKEQHQGEVSRLLSEKERAAQVFSALRDIHIKEMDGEGGTGKKGFGKVAQAKAQEKDKAAVYLAQVGQKYEEAVRELEERSLVYGEEMAEKRSDALLSKLTDLHEFVCSSTMTLVIYLFFFGFVFLIESYFILYKMAVSETIFESFLQAEEEYALQQLDAYRMAREQTVREIEVLGQDRSKIKRLISRDVG</sequence>
<feature type="transmembrane region" description="Helical" evidence="1">
    <location>
        <begin position="30"/>
        <end position="47"/>
    </location>
</feature>
<feature type="transmembrane region" description="Helical" evidence="1">
    <location>
        <begin position="98"/>
        <end position="117"/>
    </location>
</feature>
<reference evidence="2" key="1">
    <citation type="submission" date="2022-03" db="EMBL/GenBank/DDBJ databases">
        <title>De novo assembled genomes of Belliella spp. (Cyclobacteriaceae) strains.</title>
        <authorList>
            <person name="Szabo A."/>
            <person name="Korponai K."/>
            <person name="Felfoldi T."/>
        </authorList>
    </citation>
    <scope>NUCLEOTIDE SEQUENCE</scope>
    <source>
        <strain evidence="2">DSM 111904</strain>
    </source>
</reference>
<feature type="transmembrane region" description="Helical" evidence="1">
    <location>
        <begin position="53"/>
        <end position="77"/>
    </location>
</feature>
<keyword evidence="1" id="KW-0812">Transmembrane</keyword>
<feature type="transmembrane region" description="Helical" evidence="1">
    <location>
        <begin position="253"/>
        <end position="272"/>
    </location>
</feature>
<gene>
    <name evidence="2" type="ORF">MM239_07525</name>
</gene>
<evidence type="ECO:0000313" key="2">
    <source>
        <dbReference type="EMBL" id="MCH7409238.1"/>
    </source>
</evidence>
<evidence type="ECO:0000256" key="1">
    <source>
        <dbReference type="SAM" id="Phobius"/>
    </source>
</evidence>
<keyword evidence="1" id="KW-0472">Membrane</keyword>
<protein>
    <submittedName>
        <fullName evidence="2">DUF4407 domain-containing protein</fullName>
    </submittedName>
</protein>
<evidence type="ECO:0000313" key="3">
    <source>
        <dbReference type="Proteomes" id="UP001165489"/>
    </source>
</evidence>
<dbReference type="EMBL" id="JAKZGP010000014">
    <property type="protein sequence ID" value="MCH7409238.1"/>
    <property type="molecule type" value="Genomic_DNA"/>
</dbReference>
<dbReference type="Pfam" id="PF14362">
    <property type="entry name" value="DUF4407"/>
    <property type="match status" value="1"/>
</dbReference>
<name>A0ABS9UZR2_9BACT</name>
<proteinExistence type="predicted"/>
<keyword evidence="1" id="KW-1133">Transmembrane helix</keyword>
<dbReference type="Proteomes" id="UP001165489">
    <property type="component" value="Unassembled WGS sequence"/>
</dbReference>
<keyword evidence="3" id="KW-1185">Reference proteome</keyword>
<accession>A0ABS9UZR2</accession>
<dbReference type="RefSeq" id="WP_241347589.1">
    <property type="nucleotide sequence ID" value="NZ_JAKZGP010000014.1"/>
</dbReference>
<comment type="caution">
    <text evidence="2">The sequence shown here is derived from an EMBL/GenBank/DDBJ whole genome shotgun (WGS) entry which is preliminary data.</text>
</comment>
<dbReference type="InterPro" id="IPR025519">
    <property type="entry name" value="DUF4407"/>
</dbReference>
<organism evidence="2 3">
    <name type="scientific">Belliella filtrata</name>
    <dbReference type="NCBI Taxonomy" id="2923435"/>
    <lineage>
        <taxon>Bacteria</taxon>
        <taxon>Pseudomonadati</taxon>
        <taxon>Bacteroidota</taxon>
        <taxon>Cytophagia</taxon>
        <taxon>Cytophagales</taxon>
        <taxon>Cyclobacteriaceae</taxon>
        <taxon>Belliella</taxon>
    </lineage>
</organism>